<evidence type="ECO:0000313" key="3">
    <source>
        <dbReference type="Proteomes" id="UP000658131"/>
    </source>
</evidence>
<dbReference type="EMBL" id="JACRTB010000029">
    <property type="protein sequence ID" value="MBC8577387.1"/>
    <property type="molecule type" value="Genomic_DNA"/>
</dbReference>
<accession>A0ABR7NLU7</accession>
<evidence type="ECO:0000313" key="2">
    <source>
        <dbReference type="EMBL" id="MBC8577387.1"/>
    </source>
</evidence>
<dbReference type="Pfam" id="PF05175">
    <property type="entry name" value="MTS"/>
    <property type="match status" value="1"/>
</dbReference>
<dbReference type="PROSITE" id="PS00092">
    <property type="entry name" value="N6_MTASE"/>
    <property type="match status" value="1"/>
</dbReference>
<dbReference type="SUPFAM" id="SSF53335">
    <property type="entry name" value="S-adenosyl-L-methionine-dependent methyltransferases"/>
    <property type="match status" value="1"/>
</dbReference>
<dbReference type="CDD" id="cd02440">
    <property type="entry name" value="AdoMet_MTases"/>
    <property type="match status" value="1"/>
</dbReference>
<name>A0ABR7NLU7_9FIRM</name>
<dbReference type="GO" id="GO:0008168">
    <property type="term" value="F:methyltransferase activity"/>
    <property type="evidence" value="ECO:0007669"/>
    <property type="project" value="UniProtKB-KW"/>
</dbReference>
<dbReference type="PANTHER" id="PTHR47739:SF1">
    <property type="entry name" value="TRNA1(VAL) (ADENINE(37)-N6)-METHYLTRANSFERASE"/>
    <property type="match status" value="1"/>
</dbReference>
<sequence>MDDCYNDLYIERCWIPLLPGLEIAVSRRHRFTTDSVLLSRFAAPRPGDRCADLGAGCGAVSLLWFGRDEPLPASVHCVELDPEAALLLRESVARNRLTDRIFPLCGDLRDLKSCSALQPGSLDLAVSNPPYFPAGPARERDSARRTARRESAVTIGEVCACASRLLRQGGRFCCCWRPERLPDLFAALRENGLEPKRLRTAAVREGVPPFLTLVEAVRGGGKELRWMPPLLLNGPDGRPSAEYRAIYRMEG</sequence>
<evidence type="ECO:0000259" key="1">
    <source>
        <dbReference type="Pfam" id="PF05175"/>
    </source>
</evidence>
<dbReference type="RefSeq" id="WP_262400795.1">
    <property type="nucleotide sequence ID" value="NZ_JACRTB010000029.1"/>
</dbReference>
<keyword evidence="2" id="KW-0808">Transferase</keyword>
<organism evidence="2 3">
    <name type="scientific">Yanshouia hominis</name>
    <dbReference type="NCBI Taxonomy" id="2763673"/>
    <lineage>
        <taxon>Bacteria</taxon>
        <taxon>Bacillati</taxon>
        <taxon>Bacillota</taxon>
        <taxon>Clostridia</taxon>
        <taxon>Eubacteriales</taxon>
        <taxon>Oscillospiraceae</taxon>
        <taxon>Yanshouia</taxon>
    </lineage>
</organism>
<dbReference type="InterPro" id="IPR002052">
    <property type="entry name" value="DNA_methylase_N6_adenine_CS"/>
</dbReference>
<reference evidence="2 3" key="1">
    <citation type="submission" date="2020-08" db="EMBL/GenBank/DDBJ databases">
        <title>Genome public.</title>
        <authorList>
            <person name="Liu C."/>
            <person name="Sun Q."/>
        </authorList>
    </citation>
    <scope>NUCLEOTIDE SEQUENCE [LARGE SCALE GENOMIC DNA]</scope>
    <source>
        <strain evidence="2 3">BX1</strain>
    </source>
</reference>
<proteinExistence type="predicted"/>
<keyword evidence="3" id="KW-1185">Reference proteome</keyword>
<dbReference type="InterPro" id="IPR007848">
    <property type="entry name" value="Small_mtfrase_dom"/>
</dbReference>
<keyword evidence="2" id="KW-0489">Methyltransferase</keyword>
<feature type="domain" description="Methyltransferase small" evidence="1">
    <location>
        <begin position="35"/>
        <end position="132"/>
    </location>
</feature>
<gene>
    <name evidence="2" type="ORF">H8717_13350</name>
</gene>
<dbReference type="PANTHER" id="PTHR47739">
    <property type="entry name" value="TRNA1(VAL) (ADENINE(37)-N6)-METHYLTRANSFERASE"/>
    <property type="match status" value="1"/>
</dbReference>
<dbReference type="Proteomes" id="UP000658131">
    <property type="component" value="Unassembled WGS sequence"/>
</dbReference>
<dbReference type="InterPro" id="IPR029063">
    <property type="entry name" value="SAM-dependent_MTases_sf"/>
</dbReference>
<comment type="caution">
    <text evidence="2">The sequence shown here is derived from an EMBL/GenBank/DDBJ whole genome shotgun (WGS) entry which is preliminary data.</text>
</comment>
<dbReference type="Gene3D" id="3.40.50.150">
    <property type="entry name" value="Vaccinia Virus protein VP39"/>
    <property type="match status" value="1"/>
</dbReference>
<dbReference type="GO" id="GO:0032259">
    <property type="term" value="P:methylation"/>
    <property type="evidence" value="ECO:0007669"/>
    <property type="project" value="UniProtKB-KW"/>
</dbReference>
<dbReference type="InterPro" id="IPR050210">
    <property type="entry name" value="tRNA_Adenine-N(6)_MTase"/>
</dbReference>
<protein>
    <submittedName>
        <fullName evidence="2">Methyltransferase</fullName>
    </submittedName>
</protein>